<evidence type="ECO:0000313" key="2">
    <source>
        <dbReference type="EMBL" id="CAJ1947556.1"/>
    </source>
</evidence>
<feature type="compositionally biased region" description="Low complexity" evidence="1">
    <location>
        <begin position="170"/>
        <end position="184"/>
    </location>
</feature>
<dbReference type="EMBL" id="CAKOGP040001731">
    <property type="protein sequence ID" value="CAJ1947556.1"/>
    <property type="molecule type" value="Genomic_DNA"/>
</dbReference>
<keyword evidence="3" id="KW-1185">Reference proteome</keyword>
<organism evidence="2 3">
    <name type="scientific">Cylindrotheca closterium</name>
    <dbReference type="NCBI Taxonomy" id="2856"/>
    <lineage>
        <taxon>Eukaryota</taxon>
        <taxon>Sar</taxon>
        <taxon>Stramenopiles</taxon>
        <taxon>Ochrophyta</taxon>
        <taxon>Bacillariophyta</taxon>
        <taxon>Bacillariophyceae</taxon>
        <taxon>Bacillariophycidae</taxon>
        <taxon>Bacillariales</taxon>
        <taxon>Bacillariaceae</taxon>
        <taxon>Cylindrotheca</taxon>
    </lineage>
</organism>
<sequence length="210" mass="23399">MYGIHPIRGCYTNLAICLIGAIIIVHPSHAFFIVRQQQQQQQNRHPEDPTTVRLTSSFVGMGRTDLCLRPHLNLRNQNHRQYPSLTSLLLRASSTAISGDDDILNDDDDNVSPVDEESADDINNADKDDQETVLLVHQFVARVQESIHEQTFSSLVLRGVPKPQKAKPKTSTTTMESSSTLGSTANSLRGVIRQVQGRLIMSKQKNTDEV</sequence>
<accession>A0AAD2JGJ5</accession>
<feature type="region of interest" description="Disordered" evidence="1">
    <location>
        <begin position="99"/>
        <end position="124"/>
    </location>
</feature>
<name>A0AAD2JGJ5_9STRA</name>
<dbReference type="AlphaFoldDB" id="A0AAD2JGJ5"/>
<evidence type="ECO:0000256" key="1">
    <source>
        <dbReference type="SAM" id="MobiDB-lite"/>
    </source>
</evidence>
<gene>
    <name evidence="2" type="ORF">CYCCA115_LOCUS11201</name>
</gene>
<feature type="compositionally biased region" description="Acidic residues" evidence="1">
    <location>
        <begin position="99"/>
        <end position="120"/>
    </location>
</feature>
<evidence type="ECO:0000313" key="3">
    <source>
        <dbReference type="Proteomes" id="UP001295423"/>
    </source>
</evidence>
<feature type="region of interest" description="Disordered" evidence="1">
    <location>
        <begin position="161"/>
        <end position="187"/>
    </location>
</feature>
<proteinExistence type="predicted"/>
<comment type="caution">
    <text evidence="2">The sequence shown here is derived from an EMBL/GenBank/DDBJ whole genome shotgun (WGS) entry which is preliminary data.</text>
</comment>
<reference evidence="2" key="1">
    <citation type="submission" date="2023-08" db="EMBL/GenBank/DDBJ databases">
        <authorList>
            <person name="Audoor S."/>
            <person name="Bilcke G."/>
        </authorList>
    </citation>
    <scope>NUCLEOTIDE SEQUENCE</scope>
</reference>
<feature type="non-terminal residue" evidence="2">
    <location>
        <position position="210"/>
    </location>
</feature>
<dbReference type="Proteomes" id="UP001295423">
    <property type="component" value="Unassembled WGS sequence"/>
</dbReference>
<protein>
    <submittedName>
        <fullName evidence="2">Uncharacterized protein</fullName>
    </submittedName>
</protein>